<comment type="caution">
    <text evidence="2">The sequence shown here is derived from an EMBL/GenBank/DDBJ whole genome shotgun (WGS) entry which is preliminary data.</text>
</comment>
<gene>
    <name evidence="2" type="ORF">QVD17_28418</name>
</gene>
<accession>A0AAD8NS39</accession>
<dbReference type="EMBL" id="JAUHHV010000007">
    <property type="protein sequence ID" value="KAK1419254.1"/>
    <property type="molecule type" value="Genomic_DNA"/>
</dbReference>
<dbReference type="AlphaFoldDB" id="A0AAD8NS39"/>
<evidence type="ECO:0000313" key="3">
    <source>
        <dbReference type="Proteomes" id="UP001229421"/>
    </source>
</evidence>
<organism evidence="2 3">
    <name type="scientific">Tagetes erecta</name>
    <name type="common">African marigold</name>
    <dbReference type="NCBI Taxonomy" id="13708"/>
    <lineage>
        <taxon>Eukaryota</taxon>
        <taxon>Viridiplantae</taxon>
        <taxon>Streptophyta</taxon>
        <taxon>Embryophyta</taxon>
        <taxon>Tracheophyta</taxon>
        <taxon>Spermatophyta</taxon>
        <taxon>Magnoliopsida</taxon>
        <taxon>eudicotyledons</taxon>
        <taxon>Gunneridae</taxon>
        <taxon>Pentapetalae</taxon>
        <taxon>asterids</taxon>
        <taxon>campanulids</taxon>
        <taxon>Asterales</taxon>
        <taxon>Asteraceae</taxon>
        <taxon>Asteroideae</taxon>
        <taxon>Heliantheae alliance</taxon>
        <taxon>Tageteae</taxon>
        <taxon>Tagetes</taxon>
    </lineage>
</organism>
<keyword evidence="3" id="KW-1185">Reference proteome</keyword>
<proteinExistence type="predicted"/>
<name>A0AAD8NS39_TARER</name>
<evidence type="ECO:0000256" key="1">
    <source>
        <dbReference type="SAM" id="MobiDB-lite"/>
    </source>
</evidence>
<sequence>MAVCCASLLDKAVSYKGFDGSCLCLMCFVLFTLSLKTTYIHFGTFHHQSTTFNNNNHNNNSPSSYPQFFNYHY</sequence>
<evidence type="ECO:0000313" key="2">
    <source>
        <dbReference type="EMBL" id="KAK1419254.1"/>
    </source>
</evidence>
<protein>
    <submittedName>
        <fullName evidence="2">Uncharacterized protein</fullName>
    </submittedName>
</protein>
<dbReference type="Proteomes" id="UP001229421">
    <property type="component" value="Unassembled WGS sequence"/>
</dbReference>
<feature type="region of interest" description="Disordered" evidence="1">
    <location>
        <begin position="53"/>
        <end position="73"/>
    </location>
</feature>
<reference evidence="2" key="1">
    <citation type="journal article" date="2023" name="bioRxiv">
        <title>Improved chromosome-level genome assembly for marigold (Tagetes erecta).</title>
        <authorList>
            <person name="Jiang F."/>
            <person name="Yuan L."/>
            <person name="Wang S."/>
            <person name="Wang H."/>
            <person name="Xu D."/>
            <person name="Wang A."/>
            <person name="Fan W."/>
        </authorList>
    </citation>
    <scope>NUCLEOTIDE SEQUENCE</scope>
    <source>
        <strain evidence="2">WSJ</strain>
        <tissue evidence="2">Leaf</tissue>
    </source>
</reference>